<reference evidence="7" key="1">
    <citation type="journal article" date="2021" name="Elife">
        <title>Highly contiguous assemblies of 101 drosophilid genomes.</title>
        <authorList>
            <person name="Kim B.Y."/>
            <person name="Wang J.R."/>
            <person name="Miller D.E."/>
            <person name="Barmina O."/>
            <person name="Delaney E."/>
            <person name="Thompson A."/>
            <person name="Comeault A.A."/>
            <person name="Peede D."/>
            <person name="D'Agostino E.R."/>
            <person name="Pelaez J."/>
            <person name="Aguilar J.M."/>
            <person name="Haji D."/>
            <person name="Matsunaga T."/>
            <person name="Armstrong E.E."/>
            <person name="Zych M."/>
            <person name="Ogawa Y."/>
            <person name="Stamenkovic-Radak M."/>
            <person name="Jelic M."/>
            <person name="Veselinovic M.S."/>
            <person name="Tanaskovic M."/>
            <person name="Eric P."/>
            <person name="Gao J.J."/>
            <person name="Katoh T.K."/>
            <person name="Toda M.J."/>
            <person name="Watabe H."/>
            <person name="Watada M."/>
            <person name="Davis J.S."/>
            <person name="Moyle L.C."/>
            <person name="Manoli G."/>
            <person name="Bertolini E."/>
            <person name="Kostal V."/>
            <person name="Hawley R.S."/>
            <person name="Takahashi A."/>
            <person name="Jones C.D."/>
            <person name="Price D.K."/>
            <person name="Whiteman N."/>
            <person name="Kopp A."/>
            <person name="Matute D.R."/>
            <person name="Petrov D.A."/>
        </authorList>
    </citation>
    <scope>NUCLEOTIDE SEQUENCE [LARGE SCALE GENOMIC DNA]</scope>
</reference>
<keyword evidence="1" id="KW-1015">Disulfide bond</keyword>
<dbReference type="PANTHER" id="PTHR24256">
    <property type="entry name" value="TRYPTASE-RELATED"/>
    <property type="match status" value="1"/>
</dbReference>
<dbReference type="InterPro" id="IPR051487">
    <property type="entry name" value="Ser/Thr_Proteases_Immune/Dev"/>
</dbReference>
<evidence type="ECO:0000313" key="7">
    <source>
        <dbReference type="Proteomes" id="UP001652680"/>
    </source>
</evidence>
<feature type="signal peptide" evidence="4">
    <location>
        <begin position="1"/>
        <end position="16"/>
    </location>
</feature>
<accession>A0ABM5JDV1</accession>
<keyword evidence="3" id="KW-0378">Hydrolase</keyword>
<keyword evidence="4" id="KW-0732">Signal</keyword>
<reference evidence="6" key="2">
    <citation type="submission" date="2025-05" db="UniProtKB">
        <authorList>
            <consortium name="EnsemblMetazoa"/>
        </authorList>
    </citation>
    <scope>IDENTIFICATION</scope>
</reference>
<dbReference type="RefSeq" id="XP_044317002.1">
    <property type="nucleotide sequence ID" value="XM_044461067.1"/>
</dbReference>
<dbReference type="Gene3D" id="2.40.10.10">
    <property type="entry name" value="Trypsin-like serine proteases"/>
    <property type="match status" value="3"/>
</dbReference>
<sequence length="497" mass="55873">MTSFVIFLGLFLLVFCHDEMRQLLDSNCDDYLEERVTSGTNARPGTTPWIAAISNGTNFFCAGTLVHPRFVLTAAHCIKNNQQFLVSLGMYDITCPEEKCPEIKNYDVIKAIHHPHFNDFTNENDIAILKLSVEVVYNEYIRSICIVTGDGLKTSSIVNFSAYGWGATENLYLSPILKTINLSHTPQSCLRFYEESQICAGAERGDTCHGDSGGPLVANITYRGHVFPTLIGVTSYGSKFCNASANYANVTVFRQWIKNTISAYNYDEDKESLLDENCSSTWDKNGSVHEPWKLILTTRFDGSNDFHWFTFATLITNRFVLTIVHNLPTDIKKLLVRASGGVSFTVKSAHKHPQFTDFNTSYANDIALLELDRNVRYSQNLAPICFRPTLQMSENPPTSLTVIPFAARHTLHYENFTVIDRYHCCVTIGLVIYENQICVNESSSGLYAGCVFGANEYTSSGDKFFLHGIVSFRKNDVIILTNITSYADWITETVNFK</sequence>
<dbReference type="SUPFAM" id="SSF50494">
    <property type="entry name" value="Trypsin-like serine proteases"/>
    <property type="match status" value="2"/>
</dbReference>
<dbReference type="EnsemblMetazoa" id="XM_044461067.1">
    <property type="protein sequence ID" value="XP_044317002.1"/>
    <property type="gene ID" value="LOC108038347"/>
</dbReference>
<dbReference type="Pfam" id="PF00089">
    <property type="entry name" value="Trypsin"/>
    <property type="match status" value="2"/>
</dbReference>
<feature type="domain" description="Peptidase S1" evidence="5">
    <location>
        <begin position="291"/>
        <end position="495"/>
    </location>
</feature>
<dbReference type="InterPro" id="IPR001314">
    <property type="entry name" value="Peptidase_S1A"/>
</dbReference>
<organism evidence="6 7">
    <name type="scientific">Drosophila rhopaloa</name>
    <name type="common">Fruit fly</name>
    <dbReference type="NCBI Taxonomy" id="1041015"/>
    <lineage>
        <taxon>Eukaryota</taxon>
        <taxon>Metazoa</taxon>
        <taxon>Ecdysozoa</taxon>
        <taxon>Arthropoda</taxon>
        <taxon>Hexapoda</taxon>
        <taxon>Insecta</taxon>
        <taxon>Pterygota</taxon>
        <taxon>Neoptera</taxon>
        <taxon>Endopterygota</taxon>
        <taxon>Diptera</taxon>
        <taxon>Brachycera</taxon>
        <taxon>Muscomorpha</taxon>
        <taxon>Ephydroidea</taxon>
        <taxon>Drosophilidae</taxon>
        <taxon>Drosophila</taxon>
        <taxon>Sophophora</taxon>
    </lineage>
</organism>
<dbReference type="InterPro" id="IPR001254">
    <property type="entry name" value="Trypsin_dom"/>
</dbReference>
<dbReference type="PROSITE" id="PS50240">
    <property type="entry name" value="TRYPSIN_DOM"/>
    <property type="match status" value="2"/>
</dbReference>
<evidence type="ECO:0000256" key="1">
    <source>
        <dbReference type="ARBA" id="ARBA00023157"/>
    </source>
</evidence>
<dbReference type="PRINTS" id="PR00722">
    <property type="entry name" value="CHYMOTRYPSIN"/>
</dbReference>
<keyword evidence="7" id="KW-1185">Reference proteome</keyword>
<dbReference type="PROSITE" id="PS00135">
    <property type="entry name" value="TRYPSIN_SER"/>
    <property type="match status" value="1"/>
</dbReference>
<name>A0ABM5JDV1_DRORH</name>
<dbReference type="InterPro" id="IPR018114">
    <property type="entry name" value="TRYPSIN_HIS"/>
</dbReference>
<comment type="similarity">
    <text evidence="2">Belongs to the peptidase S1 family. CLIP subfamily.</text>
</comment>
<evidence type="ECO:0000256" key="4">
    <source>
        <dbReference type="SAM" id="SignalP"/>
    </source>
</evidence>
<dbReference type="SMART" id="SM00020">
    <property type="entry name" value="Tryp_SPc"/>
    <property type="match status" value="1"/>
</dbReference>
<dbReference type="InterPro" id="IPR043504">
    <property type="entry name" value="Peptidase_S1_PA_chymotrypsin"/>
</dbReference>
<dbReference type="InterPro" id="IPR033116">
    <property type="entry name" value="TRYPSIN_SER"/>
</dbReference>
<dbReference type="InterPro" id="IPR009003">
    <property type="entry name" value="Peptidase_S1_PA"/>
</dbReference>
<dbReference type="PROSITE" id="PS00134">
    <property type="entry name" value="TRYPSIN_HIS"/>
    <property type="match status" value="1"/>
</dbReference>
<evidence type="ECO:0000256" key="3">
    <source>
        <dbReference type="RuleBase" id="RU363034"/>
    </source>
</evidence>
<dbReference type="Proteomes" id="UP001652680">
    <property type="component" value="Unassembled WGS sequence"/>
</dbReference>
<dbReference type="GeneID" id="108038347"/>
<keyword evidence="3" id="KW-0645">Protease</keyword>
<feature type="domain" description="Peptidase S1" evidence="5">
    <location>
        <begin position="36"/>
        <end position="262"/>
    </location>
</feature>
<evidence type="ECO:0000256" key="2">
    <source>
        <dbReference type="ARBA" id="ARBA00024195"/>
    </source>
</evidence>
<feature type="chain" id="PRO_5046568483" description="Peptidase S1 domain-containing protein" evidence="4">
    <location>
        <begin position="17"/>
        <end position="497"/>
    </location>
</feature>
<proteinExistence type="inferred from homology"/>
<dbReference type="CDD" id="cd00190">
    <property type="entry name" value="Tryp_SPc"/>
    <property type="match status" value="1"/>
</dbReference>
<keyword evidence="3" id="KW-0720">Serine protease</keyword>
<protein>
    <recommendedName>
        <fullName evidence="5">Peptidase S1 domain-containing protein</fullName>
    </recommendedName>
</protein>
<evidence type="ECO:0000259" key="5">
    <source>
        <dbReference type="PROSITE" id="PS50240"/>
    </source>
</evidence>
<evidence type="ECO:0000313" key="6">
    <source>
        <dbReference type="EnsemblMetazoa" id="XP_044317002.1"/>
    </source>
</evidence>